<feature type="transmembrane region" description="Helical" evidence="6">
    <location>
        <begin position="134"/>
        <end position="153"/>
    </location>
</feature>
<evidence type="ECO:0000256" key="2">
    <source>
        <dbReference type="ARBA" id="ARBA00022448"/>
    </source>
</evidence>
<keyword evidence="5 6" id="KW-0472">Membrane</keyword>
<dbReference type="Pfam" id="PF03600">
    <property type="entry name" value="CitMHS"/>
    <property type="match status" value="1"/>
</dbReference>
<evidence type="ECO:0000313" key="8">
    <source>
        <dbReference type="EMBL" id="MEQ3552626.1"/>
    </source>
</evidence>
<accession>A0ABV1KDU1</accession>
<feature type="transmembrane region" description="Helical" evidence="6">
    <location>
        <begin position="373"/>
        <end position="391"/>
    </location>
</feature>
<feature type="transmembrane region" description="Helical" evidence="6">
    <location>
        <begin position="350"/>
        <end position="368"/>
    </location>
</feature>
<feature type="transmembrane region" description="Helical" evidence="6">
    <location>
        <begin position="403"/>
        <end position="423"/>
    </location>
</feature>
<dbReference type="InterPro" id="IPR004680">
    <property type="entry name" value="Cit_transptr-like_dom"/>
</dbReference>
<feature type="transmembrane region" description="Helical" evidence="6">
    <location>
        <begin position="60"/>
        <end position="87"/>
    </location>
</feature>
<evidence type="ECO:0000256" key="6">
    <source>
        <dbReference type="SAM" id="Phobius"/>
    </source>
</evidence>
<evidence type="ECO:0000256" key="1">
    <source>
        <dbReference type="ARBA" id="ARBA00004141"/>
    </source>
</evidence>
<reference evidence="8 9" key="1">
    <citation type="submission" date="2024-03" db="EMBL/GenBank/DDBJ databases">
        <title>Draft genome sequence of Pseudonocardia nematodicida JCM 31783.</title>
        <authorList>
            <person name="Butdee W."/>
            <person name="Duangmal K."/>
        </authorList>
    </citation>
    <scope>NUCLEOTIDE SEQUENCE [LARGE SCALE GENOMIC DNA]</scope>
    <source>
        <strain evidence="8 9">JCM 31783</strain>
    </source>
</reference>
<evidence type="ECO:0000256" key="4">
    <source>
        <dbReference type="ARBA" id="ARBA00022989"/>
    </source>
</evidence>
<keyword evidence="4 6" id="KW-1133">Transmembrane helix</keyword>
<keyword evidence="3 6" id="KW-0812">Transmembrane</keyword>
<feature type="transmembrane region" description="Helical" evidence="6">
    <location>
        <begin position="258"/>
        <end position="275"/>
    </location>
</feature>
<keyword evidence="9" id="KW-1185">Reference proteome</keyword>
<evidence type="ECO:0000259" key="7">
    <source>
        <dbReference type="Pfam" id="PF03600"/>
    </source>
</evidence>
<organism evidence="8 9">
    <name type="scientific">Pseudonocardia nematodicida</name>
    <dbReference type="NCBI Taxonomy" id="1206997"/>
    <lineage>
        <taxon>Bacteria</taxon>
        <taxon>Bacillati</taxon>
        <taxon>Actinomycetota</taxon>
        <taxon>Actinomycetes</taxon>
        <taxon>Pseudonocardiales</taxon>
        <taxon>Pseudonocardiaceae</taxon>
        <taxon>Pseudonocardia</taxon>
    </lineage>
</organism>
<comment type="subcellular location">
    <subcellularLocation>
        <location evidence="1">Membrane</location>
        <topology evidence="1">Multi-pass membrane protein</topology>
    </subcellularLocation>
</comment>
<evidence type="ECO:0000313" key="9">
    <source>
        <dbReference type="Proteomes" id="UP001494902"/>
    </source>
</evidence>
<comment type="caution">
    <text evidence="8">The sequence shown here is derived from an EMBL/GenBank/DDBJ whole genome shotgun (WGS) entry which is preliminary data.</text>
</comment>
<dbReference type="InterPro" id="IPR014738">
    <property type="entry name" value="Citrate_transporter"/>
</dbReference>
<sequence length="458" mass="48144">MLALAGFVALMIFVALVASGRVHVLVALVLVPVAAALVVGDGSSLGEMVKDGVLTVAPTGMLILFSVLFFSTMIDTGLFTPLVDAILRRLGEDPLKITLGTALLTLVVSLDGDGTTTFIIVTLSLYPLYRRCGMSPLVLMALTTIGFYIMNSSPWGGPTTRTMAVLDLSVSEAFVPLLPGLMGGIVFLFVMAVILGRRERARLGWSAGVLTRVEEGREEALVAAGRVAPGAGPVAAQDQVDEFVAGSGDDEDLLRPRLRLLNLALTVVVMISVIFEILPPYVTFLIGFVVALLVNFRATQVERIIRKHAGNALWATVIIFAAGAFTGILTGTGMIGAMATSIVDVVPDALGNQLALMTTFLSFASTLVMSPDAFYFGMLPVLAETGVAYGLEPAEVGRAALLGQVGYGLSPLVAAPLLFASLLKVSYINHQKFTIGWAFGCTLAMLLVSVLVGAVPVI</sequence>
<protein>
    <submittedName>
        <fullName evidence="8">Citrate:proton symporter</fullName>
    </submittedName>
</protein>
<evidence type="ECO:0000256" key="5">
    <source>
        <dbReference type="ARBA" id="ARBA00023136"/>
    </source>
</evidence>
<dbReference type="RefSeq" id="WP_349299700.1">
    <property type="nucleotide sequence ID" value="NZ_JBEDNQ010000008.1"/>
</dbReference>
<proteinExistence type="predicted"/>
<feature type="transmembrane region" description="Helical" evidence="6">
    <location>
        <begin position="435"/>
        <end position="455"/>
    </location>
</feature>
<dbReference type="EMBL" id="JBEDNQ010000008">
    <property type="protein sequence ID" value="MEQ3552626.1"/>
    <property type="molecule type" value="Genomic_DNA"/>
</dbReference>
<dbReference type="Proteomes" id="UP001494902">
    <property type="component" value="Unassembled WGS sequence"/>
</dbReference>
<feature type="transmembrane region" description="Helical" evidence="6">
    <location>
        <begin position="173"/>
        <end position="195"/>
    </location>
</feature>
<keyword evidence="2" id="KW-0813">Transport</keyword>
<feature type="transmembrane region" description="Helical" evidence="6">
    <location>
        <begin position="281"/>
        <end position="299"/>
    </location>
</feature>
<feature type="domain" description="Citrate transporter-like" evidence="7">
    <location>
        <begin position="16"/>
        <end position="402"/>
    </location>
</feature>
<dbReference type="NCBIfam" id="TIGR00784">
    <property type="entry name" value="citMHS"/>
    <property type="match status" value="1"/>
</dbReference>
<evidence type="ECO:0000256" key="3">
    <source>
        <dbReference type="ARBA" id="ARBA00022692"/>
    </source>
</evidence>
<name>A0ABV1KDU1_9PSEU</name>
<feature type="transmembrane region" description="Helical" evidence="6">
    <location>
        <begin position="311"/>
        <end position="338"/>
    </location>
</feature>
<gene>
    <name evidence="8" type="ORF">WIS52_19310</name>
</gene>